<feature type="domain" description="RFX-type winged-helix" evidence="7">
    <location>
        <begin position="511"/>
        <end position="564"/>
    </location>
</feature>
<feature type="compositionally biased region" description="Basic and acidic residues" evidence="5">
    <location>
        <begin position="1346"/>
        <end position="1359"/>
    </location>
</feature>
<reference evidence="8" key="1">
    <citation type="submission" date="2020-10" db="EMBL/GenBank/DDBJ databases">
        <title>Feather gene expression reveals the developmental basis of iridescence in African starlings.</title>
        <authorList>
            <person name="Rubenstein D.R."/>
        </authorList>
    </citation>
    <scope>NUCLEOTIDE SEQUENCE</scope>
    <source>
        <strain evidence="8">SS15</strain>
        <tissue evidence="8">Liver</tissue>
    </source>
</reference>
<feature type="compositionally biased region" description="Polar residues" evidence="5">
    <location>
        <begin position="1132"/>
        <end position="1157"/>
    </location>
</feature>
<feature type="compositionally biased region" description="Polar residues" evidence="5">
    <location>
        <begin position="1513"/>
        <end position="1533"/>
    </location>
</feature>
<evidence type="ECO:0008006" key="11">
    <source>
        <dbReference type="Google" id="ProtNLM"/>
    </source>
</evidence>
<dbReference type="InterPro" id="IPR036431">
    <property type="entry name" value="ARID_dom_sf"/>
</dbReference>
<feature type="region of interest" description="Disordered" evidence="5">
    <location>
        <begin position="720"/>
        <end position="768"/>
    </location>
</feature>
<evidence type="ECO:0000313" key="9">
    <source>
        <dbReference type="EMBL" id="KAI1239315.1"/>
    </source>
</evidence>
<dbReference type="PANTHER" id="PTHR22970">
    <property type="entry name" value="AT-RICH INTERACTIVE DOMAIN-CONTAINING PROTEIN 2"/>
    <property type="match status" value="1"/>
</dbReference>
<sequence>MFAVSEKNQWGEIVEEFNFPRSCSNAAFALKQYYLRYKSVSTLRQFAQSKDKTQCVNSYDIMWQKTLLGRFSRIKQKSGKDKTSYLEKYEKVHHFGEEDDEVQPGNPKPQLPIGAIPTSYNYQQHSVSDYLRQSYGLSMDLNSPNDYNKLVLSLLSGLPNEVDFAINVCTLLSNESKHVMQLEKDPKIITLLLANAGVFDDTLGSFSAVFGEEWKEKTDRDFVKFWKDIVEDTEVRDLISDRSKSQDIPSEEWIWESLFHPPRKLGINDIEGQRVLQIAVILRNLSFEEGNVKLLAANRTCLRFLLLSAHSHFISLRQLGLDTLGNIAAELLLDPVDFKTTHLMFHTVTKCLMSRDRFLKMRGMEILANLCKAEDNGVLICEYVDQESYKEIICHLTLPDVLLVISALEVLYMLTEMGEVACSKIAKVEKSIDTLVCLVSMDVQMFGPDALTAVKLIEHQCVSQQGLLDVRPQVMDHGSSQAHAAGVPASRTAPHVAPPPGIVEIDSEKFACQWLNAHFEVNLDYSVSRAEMYSEYLSTCSKLARGGILTSTGFYKCLRTSWPSGDLLVLSDEHSHAIGKSYCVVKMQAFLLLLYTQEQLVGGASNQNHSTTGQQPSVTVVSSQMLHHQPVIQQQSPLHAVVPGQIPSGTPVTGQQLISTSSQPGQTSSQQASVGNQQQDTVIITPQQYVTTSASNIVSATTVQNFQVAAGQVVTIAGVQNPPTSRVGFQNIAPKPLPSQQGPPAVGQQPQQQPPPPSQQSVVIVSQPAQQGQTYAPAIHQIVLANPASLPAGQTVQLAGQPSITPSSSPSPGPVTNNQVPAVMSSSSTTPQSQGPPPTVSQMLSVKRQQQQHSPASSQQQVQVQQPMQMQVQSQQANTGGGQPNSGESSLIKQLLLPKRGPSTPGGKLILPAPQIPPPNNARAPSPQVVYQMANNQTPGFGVQGQSQAQQLLVGQQNVQLVPGAIPSQGAVQTVPISNLQILPGQLISNSPATIFQGTTGNQVTITVVPNTSFATATVSQGNATQIIAPAGISVSGAQTGVGLQVQTLPATQAPSAGQSQCTAAPPFKGDKIICQKEEEAKEATGLHIHERKIEVMENPSCRRGAANTSNGDAKENEMQVGSLLNGRKYSDSSLPPSNSGKTQNEANQCSQVSNGPSLEMGENGAPGKQNFEQTDTQEIKSDLKKPLVNGICDFDKGDCSHLSKSIPNHKTSNHVGNGEISSVEQQGNLDATQQDTAKGDQGERISNGPVLTLSSSPAVSGTQEAAKLLTQQLSGTNTDLPNGPLASSLNSDVPQQRPSVVVSPQSTASVIQGHQIIAVPHSGPRVSQSTLSSEVRSTNGTAECKTAKRPAEDNDRETVPGIPNKVGVRIVTISDPNNAGCSATMVAVPAGADPSTVAKVAIESAVQQKQQHPTTYIQSMVTQTEDHSPENPFLTRIGAKGIECLCVLIEHTCNINTNSSSTGPADEFAATFIHCSKSTGRANEKTWTELHDKHCSRDALLAGLKQDEHGQAGNQKPSNKQPAAGATASTPRAQKAIDEKEGPITKHIRLTAALILKNIGKYSECGRRRFTELSTPRAAATSCKPALVARGISWRAPVLMSLGMLGQGTCVQAAECGRGSKQREPKRCTVSCMAEDAPAACGAAALPGQSSCLELDGSPKGMNEATVSCSHKNKKPTPKLAPGTFLGDRELLSPAVSLLGDEIKKTKYTRTVSYEKEACVVVSMALLQQDRMYAATERKKVLKGGSRLGSALGNCSSCPSLSAKGPLQHRTHSTGHPLFMQGAEKEKLLPLSLPFCLQYS</sequence>
<dbReference type="EMBL" id="JADDUC010000100">
    <property type="protein sequence ID" value="KAG0118829.1"/>
    <property type="molecule type" value="Genomic_DNA"/>
</dbReference>
<evidence type="ECO:0000313" key="8">
    <source>
        <dbReference type="EMBL" id="KAG0118829.1"/>
    </source>
</evidence>
<keyword evidence="2" id="KW-0805">Transcription regulation</keyword>
<feature type="compositionally biased region" description="Low complexity" evidence="5">
    <location>
        <begin position="738"/>
        <end position="751"/>
    </location>
</feature>
<feature type="region of interest" description="Disordered" evidence="5">
    <location>
        <begin position="798"/>
        <end position="889"/>
    </location>
</feature>
<comment type="caution">
    <text evidence="8">The sequence shown here is derived from an EMBL/GenBank/DDBJ whole genome shotgun (WGS) entry which is preliminary data.</text>
</comment>
<dbReference type="InterPro" id="IPR036388">
    <property type="entry name" value="WH-like_DNA-bd_sf"/>
</dbReference>
<evidence type="ECO:0000313" key="10">
    <source>
        <dbReference type="Proteomes" id="UP000618051"/>
    </source>
</evidence>
<protein>
    <recommendedName>
        <fullName evidence="11">ARID2 protein</fullName>
    </recommendedName>
</protein>
<dbReference type="PROSITE" id="PS51011">
    <property type="entry name" value="ARID"/>
    <property type="match status" value="1"/>
</dbReference>
<reference evidence="9" key="3">
    <citation type="submission" date="2022-01" db="EMBL/GenBank/DDBJ databases">
        <authorList>
            <person name="Rubenstein D.R."/>
        </authorList>
    </citation>
    <scope>NUCLEOTIDE SEQUENCE</scope>
    <source>
        <strain evidence="9">SS15</strain>
        <tissue evidence="9">Liver</tissue>
    </source>
</reference>
<feature type="region of interest" description="Disordered" evidence="5">
    <location>
        <begin position="1234"/>
        <end position="1260"/>
    </location>
</feature>
<keyword evidence="10" id="KW-1185">Reference proteome</keyword>
<dbReference type="SUPFAM" id="SSF46774">
    <property type="entry name" value="ARID-like"/>
    <property type="match status" value="1"/>
</dbReference>
<proteinExistence type="predicted"/>
<reference evidence="9 10" key="2">
    <citation type="journal article" date="2021" name="J. Hered.">
        <title>Feather Gene Expression Elucidates the Developmental Basis of Plumage Iridescence in African Starlings.</title>
        <authorList>
            <person name="Rubenstein D.R."/>
            <person name="Corvelo A."/>
            <person name="MacManes M.D."/>
            <person name="Maia R."/>
            <person name="Narzisi G."/>
            <person name="Rousaki A."/>
            <person name="Vandenabeele P."/>
            <person name="Shawkey M.D."/>
            <person name="Solomon J."/>
        </authorList>
    </citation>
    <scope>NUCLEOTIDE SEQUENCE [LARGE SCALE GENOMIC DNA]</scope>
    <source>
        <strain evidence="9">SS15</strain>
    </source>
</reference>
<evidence type="ECO:0000256" key="3">
    <source>
        <dbReference type="ARBA" id="ARBA00023163"/>
    </source>
</evidence>
<feature type="region of interest" description="Disordered" evidence="5">
    <location>
        <begin position="1095"/>
        <end position="1171"/>
    </location>
</feature>
<feature type="compositionally biased region" description="Low complexity" evidence="5">
    <location>
        <begin position="849"/>
        <end position="877"/>
    </location>
</feature>
<dbReference type="OrthoDB" id="338531at2759"/>
<dbReference type="InterPro" id="IPR052406">
    <property type="entry name" value="Chromatin_Remodeling_Comp"/>
</dbReference>
<organism evidence="8">
    <name type="scientific">Lamprotornis superbus</name>
    <dbReference type="NCBI Taxonomy" id="245042"/>
    <lineage>
        <taxon>Eukaryota</taxon>
        <taxon>Metazoa</taxon>
        <taxon>Chordata</taxon>
        <taxon>Craniata</taxon>
        <taxon>Vertebrata</taxon>
        <taxon>Euteleostomi</taxon>
        <taxon>Archelosauria</taxon>
        <taxon>Archosauria</taxon>
        <taxon>Dinosauria</taxon>
        <taxon>Saurischia</taxon>
        <taxon>Theropoda</taxon>
        <taxon>Coelurosauria</taxon>
        <taxon>Aves</taxon>
        <taxon>Neognathae</taxon>
        <taxon>Neoaves</taxon>
        <taxon>Telluraves</taxon>
        <taxon>Australaves</taxon>
        <taxon>Passeriformes</taxon>
        <taxon>Sturnidae</taxon>
        <taxon>Lamprotornis</taxon>
    </lineage>
</organism>
<evidence type="ECO:0000259" key="7">
    <source>
        <dbReference type="PROSITE" id="PS51526"/>
    </source>
</evidence>
<evidence type="ECO:0000256" key="2">
    <source>
        <dbReference type="ARBA" id="ARBA00023015"/>
    </source>
</evidence>
<evidence type="ECO:0000256" key="4">
    <source>
        <dbReference type="ARBA" id="ARBA00023242"/>
    </source>
</evidence>
<dbReference type="InterPro" id="IPR003150">
    <property type="entry name" value="DNA-bd_RFX"/>
</dbReference>
<evidence type="ECO:0000259" key="6">
    <source>
        <dbReference type="PROSITE" id="PS51011"/>
    </source>
</evidence>
<keyword evidence="4" id="KW-0539">Nucleus</keyword>
<dbReference type="Gene3D" id="1.10.10.10">
    <property type="entry name" value="Winged helix-like DNA-binding domain superfamily/Winged helix DNA-binding domain"/>
    <property type="match status" value="1"/>
</dbReference>
<feature type="region of interest" description="Disordered" evidence="5">
    <location>
        <begin position="1508"/>
        <end position="1538"/>
    </location>
</feature>
<dbReference type="EMBL" id="JADDUC020000005">
    <property type="protein sequence ID" value="KAI1239315.1"/>
    <property type="molecule type" value="Genomic_DNA"/>
</dbReference>
<accession>A0A835NQ10</accession>
<keyword evidence="1" id="KW-0156">Chromatin regulator</keyword>
<dbReference type="InterPro" id="IPR016024">
    <property type="entry name" value="ARM-type_fold"/>
</dbReference>
<dbReference type="SUPFAM" id="SSF48371">
    <property type="entry name" value="ARM repeat"/>
    <property type="match status" value="1"/>
</dbReference>
<dbReference type="GO" id="GO:0006355">
    <property type="term" value="P:regulation of DNA-templated transcription"/>
    <property type="evidence" value="ECO:0007669"/>
    <property type="project" value="InterPro"/>
</dbReference>
<feature type="compositionally biased region" description="Low complexity" evidence="5">
    <location>
        <begin position="759"/>
        <end position="768"/>
    </location>
</feature>
<evidence type="ECO:0000256" key="1">
    <source>
        <dbReference type="ARBA" id="ARBA00022853"/>
    </source>
</evidence>
<dbReference type="InterPro" id="IPR036390">
    <property type="entry name" value="WH_DNA-bd_sf"/>
</dbReference>
<feature type="compositionally biased region" description="Polar residues" evidence="5">
    <location>
        <begin position="1275"/>
        <end position="1293"/>
    </location>
</feature>
<feature type="compositionally biased region" description="Polar residues" evidence="5">
    <location>
        <begin position="647"/>
        <end position="658"/>
    </location>
</feature>
<name>A0A835NQ10_9PASS</name>
<dbReference type="PROSITE" id="PS51526">
    <property type="entry name" value="RFX_DBD"/>
    <property type="match status" value="1"/>
</dbReference>
<keyword evidence="3" id="KW-0804">Transcription</keyword>
<feature type="compositionally biased region" description="Polar residues" evidence="5">
    <location>
        <begin position="1326"/>
        <end position="1342"/>
    </location>
</feature>
<dbReference type="GO" id="GO:0003677">
    <property type="term" value="F:DNA binding"/>
    <property type="evidence" value="ECO:0007669"/>
    <property type="project" value="InterPro"/>
</dbReference>
<dbReference type="Proteomes" id="UP000618051">
    <property type="component" value="Unassembled WGS sequence"/>
</dbReference>
<gene>
    <name evidence="9" type="ORF">IHE44_0012432</name>
    <name evidence="8" type="ORF">IHE44_015197</name>
</gene>
<feature type="domain" description="ARID" evidence="6">
    <location>
        <begin position="1"/>
        <end position="46"/>
    </location>
</feature>
<dbReference type="GO" id="GO:0006325">
    <property type="term" value="P:chromatin organization"/>
    <property type="evidence" value="ECO:0007669"/>
    <property type="project" value="UniProtKB-KW"/>
</dbReference>
<dbReference type="Gene3D" id="1.10.150.60">
    <property type="entry name" value="ARID DNA-binding domain"/>
    <property type="match status" value="1"/>
</dbReference>
<dbReference type="SUPFAM" id="SSF46785">
    <property type="entry name" value="Winged helix' DNA-binding domain"/>
    <property type="match status" value="1"/>
</dbReference>
<dbReference type="PANTHER" id="PTHR22970:SF14">
    <property type="entry name" value="AT-RICH INTERACTIVE DOMAIN-CONTAINING PROTEIN 2"/>
    <property type="match status" value="1"/>
</dbReference>
<feature type="compositionally biased region" description="Low complexity" evidence="5">
    <location>
        <begin position="659"/>
        <end position="673"/>
    </location>
</feature>
<feature type="region of interest" description="Disordered" evidence="5">
    <location>
        <begin position="1275"/>
        <end position="1297"/>
    </location>
</feature>
<feature type="region of interest" description="Disordered" evidence="5">
    <location>
        <begin position="1324"/>
        <end position="1362"/>
    </location>
</feature>
<dbReference type="Pfam" id="PF02257">
    <property type="entry name" value="RFX_DNA_binding"/>
    <property type="match status" value="1"/>
</dbReference>
<evidence type="ECO:0000256" key="5">
    <source>
        <dbReference type="SAM" id="MobiDB-lite"/>
    </source>
</evidence>
<feature type="region of interest" description="Disordered" evidence="5">
    <location>
        <begin position="642"/>
        <end position="678"/>
    </location>
</feature>
<dbReference type="InterPro" id="IPR001606">
    <property type="entry name" value="ARID_dom"/>
</dbReference>